<dbReference type="InterPro" id="IPR011324">
    <property type="entry name" value="Cytotoxic_necrot_fac-like_cat"/>
</dbReference>
<dbReference type="GO" id="GO:0016787">
    <property type="term" value="F:hydrolase activity"/>
    <property type="evidence" value="ECO:0007669"/>
    <property type="project" value="UniProtKB-KW"/>
</dbReference>
<dbReference type="GO" id="GO:0005507">
    <property type="term" value="F:copper ion binding"/>
    <property type="evidence" value="ECO:0007669"/>
    <property type="project" value="TreeGrafter"/>
</dbReference>
<dbReference type="InterPro" id="IPR003730">
    <property type="entry name" value="Cu_polyphenol_OxRdtase"/>
</dbReference>
<dbReference type="RefSeq" id="WP_160718297.1">
    <property type="nucleotide sequence ID" value="NZ_SUMG01000001.1"/>
</dbReference>
<evidence type="ECO:0000256" key="6">
    <source>
        <dbReference type="ARBA" id="ARBA00022801"/>
    </source>
</evidence>
<keyword evidence="6" id="KW-0378">Hydrolase</keyword>
<dbReference type="GO" id="GO:0017061">
    <property type="term" value="F:S-methyl-5-thioadenosine phosphorylase activity"/>
    <property type="evidence" value="ECO:0007669"/>
    <property type="project" value="UniProtKB-EC"/>
</dbReference>
<comment type="similarity">
    <text evidence="3 11">Belongs to the purine nucleoside phosphorylase YfiH/LACC1 family.</text>
</comment>
<evidence type="ECO:0000256" key="7">
    <source>
        <dbReference type="ARBA" id="ARBA00022833"/>
    </source>
</evidence>
<dbReference type="SUPFAM" id="SSF64438">
    <property type="entry name" value="CNF1/YfiH-like putative cysteine hydrolases"/>
    <property type="match status" value="1"/>
</dbReference>
<evidence type="ECO:0000256" key="4">
    <source>
        <dbReference type="ARBA" id="ARBA00022679"/>
    </source>
</evidence>
<dbReference type="Gene3D" id="3.60.140.10">
    <property type="entry name" value="CNF1/YfiH-like putative cysteine hydrolases"/>
    <property type="match status" value="1"/>
</dbReference>
<reference evidence="12 13" key="1">
    <citation type="submission" date="2019-04" db="EMBL/GenBank/DDBJ databases">
        <title>Isachenkonia alkalipeptolytica gen. nov. sp. nov. a new anaerobic, alkiliphilic organothrophic bacterium capable to reduce synthesized ferrihydrite isolated from a soda lake.</title>
        <authorList>
            <person name="Toshchakov S.V."/>
            <person name="Zavarzina D.G."/>
            <person name="Zhilina T.N."/>
            <person name="Kostrikina N.A."/>
            <person name="Kublanov I.V."/>
        </authorList>
    </citation>
    <scope>NUCLEOTIDE SEQUENCE [LARGE SCALE GENOMIC DNA]</scope>
    <source>
        <strain evidence="12 13">Z-1701</strain>
    </source>
</reference>
<evidence type="ECO:0000313" key="12">
    <source>
        <dbReference type="EMBL" id="NBG86990.1"/>
    </source>
</evidence>
<dbReference type="InterPro" id="IPR038371">
    <property type="entry name" value="Cu_polyphenol_OxRdtase_sf"/>
</dbReference>
<keyword evidence="5" id="KW-0479">Metal-binding</keyword>
<evidence type="ECO:0000256" key="2">
    <source>
        <dbReference type="ARBA" id="ARBA00003215"/>
    </source>
</evidence>
<evidence type="ECO:0000256" key="8">
    <source>
        <dbReference type="ARBA" id="ARBA00047989"/>
    </source>
</evidence>
<evidence type="ECO:0000256" key="1">
    <source>
        <dbReference type="ARBA" id="ARBA00000553"/>
    </source>
</evidence>
<proteinExistence type="inferred from homology"/>
<keyword evidence="7" id="KW-0862">Zinc</keyword>
<dbReference type="PANTHER" id="PTHR30616">
    <property type="entry name" value="UNCHARACTERIZED PROTEIN YFIH"/>
    <property type="match status" value="1"/>
</dbReference>
<dbReference type="Proteomes" id="UP000449710">
    <property type="component" value="Unassembled WGS sequence"/>
</dbReference>
<comment type="caution">
    <text evidence="12">The sequence shown here is derived from an EMBL/GenBank/DDBJ whole genome shotgun (WGS) entry which is preliminary data.</text>
</comment>
<dbReference type="CDD" id="cd16833">
    <property type="entry name" value="YfiH"/>
    <property type="match status" value="1"/>
</dbReference>
<comment type="catalytic activity">
    <reaction evidence="8">
        <text>adenosine + H2O + H(+) = inosine + NH4(+)</text>
        <dbReference type="Rhea" id="RHEA:24408"/>
        <dbReference type="ChEBI" id="CHEBI:15377"/>
        <dbReference type="ChEBI" id="CHEBI:15378"/>
        <dbReference type="ChEBI" id="CHEBI:16335"/>
        <dbReference type="ChEBI" id="CHEBI:17596"/>
        <dbReference type="ChEBI" id="CHEBI:28938"/>
        <dbReference type="EC" id="3.5.4.4"/>
    </reaction>
    <physiologicalReaction direction="left-to-right" evidence="8">
        <dbReference type="Rhea" id="RHEA:24409"/>
    </physiologicalReaction>
</comment>
<evidence type="ECO:0000256" key="11">
    <source>
        <dbReference type="RuleBase" id="RU361274"/>
    </source>
</evidence>
<accession>A0AA43XJE5</accession>
<gene>
    <name evidence="12" type="primary">pgeF</name>
    <name evidence="12" type="ORF">ISALK_00610</name>
</gene>
<comment type="catalytic activity">
    <reaction evidence="9">
        <text>adenosine + phosphate = alpha-D-ribose 1-phosphate + adenine</text>
        <dbReference type="Rhea" id="RHEA:27642"/>
        <dbReference type="ChEBI" id="CHEBI:16335"/>
        <dbReference type="ChEBI" id="CHEBI:16708"/>
        <dbReference type="ChEBI" id="CHEBI:43474"/>
        <dbReference type="ChEBI" id="CHEBI:57720"/>
        <dbReference type="EC" id="2.4.2.1"/>
    </reaction>
    <physiologicalReaction direction="left-to-right" evidence="9">
        <dbReference type="Rhea" id="RHEA:27643"/>
    </physiologicalReaction>
</comment>
<sequence>MENAFPKSNTMRLQKNNGVMFYVFPQLERLGFVDHGFSTRFGGVSEGYHRSMNLNFSNGDDEIKVMENFRNFAGALGVDVKSMVLSDQDHGTCLREIEEKDQGKGLIKEKDYQGIDGLLTKVPRTALVTQHADCIPLFFADSKHQAVAMVHSGWRGTWGEMAKKTVEGMKTAFGTKAEDLYVGIGPSIGPCCFEVEQDVLVKLQEVPSWKDQDVVFQGNEKYRVDLWQLNKRMLQDAGVQESRIFVTDLCTKCHPQVFFSHRIHGNQRGSLGGMIAVKQEKI</sequence>
<evidence type="ECO:0000256" key="9">
    <source>
        <dbReference type="ARBA" id="ARBA00048968"/>
    </source>
</evidence>
<evidence type="ECO:0000256" key="3">
    <source>
        <dbReference type="ARBA" id="ARBA00007353"/>
    </source>
</evidence>
<dbReference type="EMBL" id="SUMG01000001">
    <property type="protein sequence ID" value="NBG86990.1"/>
    <property type="molecule type" value="Genomic_DNA"/>
</dbReference>
<dbReference type="AlphaFoldDB" id="A0AA43XJE5"/>
<name>A0AA43XJE5_9CLOT</name>
<comment type="catalytic activity">
    <reaction evidence="1">
        <text>inosine + phosphate = alpha-D-ribose 1-phosphate + hypoxanthine</text>
        <dbReference type="Rhea" id="RHEA:27646"/>
        <dbReference type="ChEBI" id="CHEBI:17368"/>
        <dbReference type="ChEBI" id="CHEBI:17596"/>
        <dbReference type="ChEBI" id="CHEBI:43474"/>
        <dbReference type="ChEBI" id="CHEBI:57720"/>
        <dbReference type="EC" id="2.4.2.1"/>
    </reaction>
    <physiologicalReaction direction="left-to-right" evidence="1">
        <dbReference type="Rhea" id="RHEA:27647"/>
    </physiologicalReaction>
</comment>
<dbReference type="PANTHER" id="PTHR30616:SF2">
    <property type="entry name" value="PURINE NUCLEOSIDE PHOSPHORYLASE LACC1"/>
    <property type="match status" value="1"/>
</dbReference>
<evidence type="ECO:0000256" key="5">
    <source>
        <dbReference type="ARBA" id="ARBA00022723"/>
    </source>
</evidence>
<organism evidence="12 13">
    <name type="scientific">Isachenkonia alkalipeptolytica</name>
    <dbReference type="NCBI Taxonomy" id="2565777"/>
    <lineage>
        <taxon>Bacteria</taxon>
        <taxon>Bacillati</taxon>
        <taxon>Bacillota</taxon>
        <taxon>Clostridia</taxon>
        <taxon>Eubacteriales</taxon>
        <taxon>Clostridiaceae</taxon>
        <taxon>Isachenkonia</taxon>
    </lineage>
</organism>
<protein>
    <recommendedName>
        <fullName evidence="11">Purine nucleoside phosphorylase</fullName>
    </recommendedName>
</protein>
<evidence type="ECO:0000256" key="10">
    <source>
        <dbReference type="ARBA" id="ARBA00049893"/>
    </source>
</evidence>
<dbReference type="Pfam" id="PF02578">
    <property type="entry name" value="Cu-oxidase_4"/>
    <property type="match status" value="1"/>
</dbReference>
<comment type="function">
    <text evidence="2">Purine nucleoside enzyme that catalyzes the phosphorolysis of adenosine and inosine nucleosides, yielding D-ribose 1-phosphate and the respective free bases, adenine and hypoxanthine. Also catalyzes the phosphorolysis of S-methyl-5'-thioadenosine into adenine and S-methyl-5-thio-alpha-D-ribose 1-phosphate. Also has adenosine deaminase activity.</text>
</comment>
<evidence type="ECO:0000313" key="13">
    <source>
        <dbReference type="Proteomes" id="UP000449710"/>
    </source>
</evidence>
<keyword evidence="4" id="KW-0808">Transferase</keyword>
<comment type="catalytic activity">
    <reaction evidence="10">
        <text>S-methyl-5'-thioadenosine + phosphate = 5-(methylsulfanyl)-alpha-D-ribose 1-phosphate + adenine</text>
        <dbReference type="Rhea" id="RHEA:11852"/>
        <dbReference type="ChEBI" id="CHEBI:16708"/>
        <dbReference type="ChEBI" id="CHEBI:17509"/>
        <dbReference type="ChEBI" id="CHEBI:43474"/>
        <dbReference type="ChEBI" id="CHEBI:58533"/>
        <dbReference type="EC" id="2.4.2.28"/>
    </reaction>
    <physiologicalReaction direction="left-to-right" evidence="10">
        <dbReference type="Rhea" id="RHEA:11853"/>
    </physiologicalReaction>
</comment>
<keyword evidence="13" id="KW-1185">Reference proteome</keyword>
<dbReference type="NCBIfam" id="TIGR00726">
    <property type="entry name" value="peptidoglycan editing factor PgeF"/>
    <property type="match status" value="1"/>
</dbReference>